<accession>A0A4Z0FDJ0</accession>
<gene>
    <name evidence="2" type="ORF">E4680_03500</name>
</gene>
<feature type="chain" id="PRO_5021455914" evidence="1">
    <location>
        <begin position="28"/>
        <end position="257"/>
    </location>
</feature>
<name>A0A4Z0FDJ0_9GAMM</name>
<comment type="caution">
    <text evidence="2">The sequence shown here is derived from an EMBL/GenBank/DDBJ whole genome shotgun (WGS) entry which is preliminary data.</text>
</comment>
<evidence type="ECO:0000256" key="1">
    <source>
        <dbReference type="SAM" id="SignalP"/>
    </source>
</evidence>
<dbReference type="RefSeq" id="WP_135280992.1">
    <property type="nucleotide sequence ID" value="NZ_SRIO01000003.1"/>
</dbReference>
<organism evidence="2 3">
    <name type="scientific">Candidatus Macondimonas diazotrophica</name>
    <dbReference type="NCBI Taxonomy" id="2305248"/>
    <lineage>
        <taxon>Bacteria</taxon>
        <taxon>Pseudomonadati</taxon>
        <taxon>Pseudomonadota</taxon>
        <taxon>Gammaproteobacteria</taxon>
        <taxon>Chromatiales</taxon>
        <taxon>Ectothiorhodospiraceae</taxon>
        <taxon>Candidatus Macondimonas</taxon>
    </lineage>
</organism>
<proteinExistence type="predicted"/>
<dbReference type="AlphaFoldDB" id="A0A4Z0FDJ0"/>
<reference evidence="2 3" key="1">
    <citation type="journal article" date="2019" name="ISME J.">
        <title>Candidatus Macondimonas diazotrophica, a novel gammaproteobacterial genus dominating crude-oil-contaminated coastal sediments.</title>
        <authorList>
            <person name="Karthikeyan S."/>
            <person name="Konstantinidis K."/>
        </authorList>
    </citation>
    <scope>NUCLEOTIDE SEQUENCE [LARGE SCALE GENOMIC DNA]</scope>
    <source>
        <strain evidence="2 3">KTK01</strain>
    </source>
</reference>
<dbReference type="InterPro" id="IPR021457">
    <property type="entry name" value="DUF3108"/>
</dbReference>
<sequence length="257" mass="28884">MSRRVCRRIGALLLLVSAMSMTGIASAAAAAPFGTLLTPYQATYRLRQGPITLARATFSLRKVSGQDEWELTSLTETQGWLSTVRADRIEETSRFRIQGDRLLPLHYQMRHEAPGEIKTETANFNWPAQRVTGAVDQSAFDLSLQAHTYDRLSLQVLVRAAALRDISPIRIRMLEKNKIKPIRFESTAAVETLETPAGRFETRRMTQVDSKKPMTFWLAPKAHYLPVRVEQDRGSLHLKLELEALKMGPASVTPAAR</sequence>
<feature type="signal peptide" evidence="1">
    <location>
        <begin position="1"/>
        <end position="27"/>
    </location>
</feature>
<keyword evidence="3" id="KW-1185">Reference proteome</keyword>
<evidence type="ECO:0000313" key="2">
    <source>
        <dbReference type="EMBL" id="TFZ83575.1"/>
    </source>
</evidence>
<evidence type="ECO:0000313" key="3">
    <source>
        <dbReference type="Proteomes" id="UP000297890"/>
    </source>
</evidence>
<keyword evidence="1" id="KW-0732">Signal</keyword>
<protein>
    <submittedName>
        <fullName evidence="2">DUF3108 domain-containing protein</fullName>
    </submittedName>
</protein>
<dbReference type="Pfam" id="PF11306">
    <property type="entry name" value="DUF3108"/>
    <property type="match status" value="1"/>
</dbReference>
<dbReference type="Proteomes" id="UP000297890">
    <property type="component" value="Unassembled WGS sequence"/>
</dbReference>
<dbReference type="OrthoDB" id="6007799at2"/>
<dbReference type="EMBL" id="SRIO01000003">
    <property type="protein sequence ID" value="TFZ83575.1"/>
    <property type="molecule type" value="Genomic_DNA"/>
</dbReference>